<dbReference type="InterPro" id="IPR036249">
    <property type="entry name" value="Thioredoxin-like_sf"/>
</dbReference>
<evidence type="ECO:0000313" key="2">
    <source>
        <dbReference type="Proteomes" id="UP000006034"/>
    </source>
</evidence>
<evidence type="ECO:0008006" key="3">
    <source>
        <dbReference type="Google" id="ProtNLM"/>
    </source>
</evidence>
<dbReference type="HOGENOM" id="CLU_097497_1_0_7"/>
<dbReference type="Proteomes" id="UP000006034">
    <property type="component" value="Unassembled WGS sequence"/>
</dbReference>
<sequence>MSHFLYISDVFCPWCYGFAPVMQRISSEHPGYPVRVLSGDLVENPTTTGEMMRNHPTMREFFVRLAKTTGQAVGQDFLRRLEPGQGDLRMFSPDMAVPLAALKKLAPGHELEQMEAFQSAFYGEGRDVLAPEVQMRIANVDGDVFMRALEDPGVQAAAEAEREEALDILGDFVVYPTLFLETDDGERHVLARGYADYPVVAAKLASVLGGGAGGSETRPANACGLDGHCDISA</sequence>
<organism evidence="1 2">
    <name type="scientific">Bilophila wadsworthia (strain 3_1_6)</name>
    <dbReference type="NCBI Taxonomy" id="563192"/>
    <lineage>
        <taxon>Bacteria</taxon>
        <taxon>Pseudomonadati</taxon>
        <taxon>Thermodesulfobacteriota</taxon>
        <taxon>Desulfovibrionia</taxon>
        <taxon>Desulfovibrionales</taxon>
        <taxon>Desulfovibrionaceae</taxon>
        <taxon>Bilophila</taxon>
    </lineage>
</organism>
<dbReference type="Gene3D" id="3.40.30.10">
    <property type="entry name" value="Glutaredoxin"/>
    <property type="match status" value="1"/>
</dbReference>
<dbReference type="eggNOG" id="COG3531">
    <property type="taxonomic scope" value="Bacteria"/>
</dbReference>
<proteinExistence type="predicted"/>
<dbReference type="OrthoDB" id="9799122at2"/>
<dbReference type="SUPFAM" id="SSF52833">
    <property type="entry name" value="Thioredoxin-like"/>
    <property type="match status" value="1"/>
</dbReference>
<comment type="caution">
    <text evidence="1">The sequence shown here is derived from an EMBL/GenBank/DDBJ whole genome shotgun (WGS) entry which is preliminary data.</text>
</comment>
<dbReference type="STRING" id="563192.HMPREF0179_00052"/>
<reference evidence="1 2" key="1">
    <citation type="submission" date="2010-10" db="EMBL/GenBank/DDBJ databases">
        <authorList>
            <consortium name="The Broad Institute Genome Sequencing Platform"/>
            <person name="Ward D."/>
            <person name="Earl A."/>
            <person name="Feldgarden M."/>
            <person name="Young S.K."/>
            <person name="Gargeya S."/>
            <person name="Zeng Q."/>
            <person name="Alvarado L."/>
            <person name="Berlin A."/>
            <person name="Bochicchio J."/>
            <person name="Chapman S.B."/>
            <person name="Chen Z."/>
            <person name="Freedman E."/>
            <person name="Gellesch M."/>
            <person name="Goldberg J."/>
            <person name="Griggs A."/>
            <person name="Gujja S."/>
            <person name="Heilman E."/>
            <person name="Heiman D."/>
            <person name="Howarth C."/>
            <person name="Mehta T."/>
            <person name="Neiman D."/>
            <person name="Pearson M."/>
            <person name="Roberts A."/>
            <person name="Saif S."/>
            <person name="Shea T."/>
            <person name="Shenoy N."/>
            <person name="Sisk P."/>
            <person name="Stolte C."/>
            <person name="Sykes S."/>
            <person name="White J."/>
            <person name="Yandava C."/>
            <person name="Allen-Vercoe E."/>
            <person name="Sibley C."/>
            <person name="Ambrose C.E."/>
            <person name="Strauss J."/>
            <person name="Daigneault M."/>
            <person name="Haas B."/>
            <person name="Nusbaum C."/>
            <person name="Birren B."/>
        </authorList>
    </citation>
    <scope>NUCLEOTIDE SEQUENCE [LARGE SCALE GENOMIC DNA]</scope>
    <source>
        <strain evidence="1 2">3_1_6</strain>
    </source>
</reference>
<dbReference type="Gene3D" id="1.10.472.60">
    <property type="entry name" value="putative protein disulfide isomerase domain"/>
    <property type="match status" value="1"/>
</dbReference>
<dbReference type="AlphaFoldDB" id="E5Y1J3"/>
<gene>
    <name evidence="1" type="ORF">HMPREF0179_00052</name>
</gene>
<accession>E5Y1J3</accession>
<evidence type="ECO:0000313" key="1">
    <source>
        <dbReference type="EMBL" id="EFV46137.1"/>
    </source>
</evidence>
<keyword evidence="2" id="KW-1185">Reference proteome</keyword>
<reference evidence="1 2" key="2">
    <citation type="submission" date="2013-04" db="EMBL/GenBank/DDBJ databases">
        <title>The Genome Sequence of Bilophila wadsworthia 3_1_6.</title>
        <authorList>
            <consortium name="The Broad Institute Genomics Platform"/>
            <person name="Earl A."/>
            <person name="Ward D."/>
            <person name="Feldgarden M."/>
            <person name="Gevers D."/>
            <person name="Sibley C."/>
            <person name="Strauss J."/>
            <person name="Allen-Vercoe E."/>
            <person name="Walker B."/>
            <person name="Young S."/>
            <person name="Zeng Q."/>
            <person name="Gargeya S."/>
            <person name="Fitzgerald M."/>
            <person name="Haas B."/>
            <person name="Abouelleil A."/>
            <person name="Allen A.W."/>
            <person name="Alvarado L."/>
            <person name="Arachchi H.M."/>
            <person name="Berlin A.M."/>
            <person name="Chapman S.B."/>
            <person name="Gainer-Dewar J."/>
            <person name="Goldberg J."/>
            <person name="Griggs A."/>
            <person name="Gujja S."/>
            <person name="Hansen M."/>
            <person name="Howarth C."/>
            <person name="Imamovic A."/>
            <person name="Ireland A."/>
            <person name="Larimer J."/>
            <person name="McCowan C."/>
            <person name="Murphy C."/>
            <person name="Pearson M."/>
            <person name="Poon T.W."/>
            <person name="Priest M."/>
            <person name="Roberts A."/>
            <person name="Saif S."/>
            <person name="Shea T."/>
            <person name="Sisk P."/>
            <person name="Sykes S."/>
            <person name="Wortman J."/>
            <person name="Nusbaum C."/>
            <person name="Birren B."/>
        </authorList>
    </citation>
    <scope>NUCLEOTIDE SEQUENCE [LARGE SCALE GENOMIC DNA]</scope>
    <source>
        <strain evidence="1 2">3_1_6</strain>
    </source>
</reference>
<dbReference type="EMBL" id="ADCP02000002">
    <property type="protein sequence ID" value="EFV46137.1"/>
    <property type="molecule type" value="Genomic_DNA"/>
</dbReference>
<protein>
    <recommendedName>
        <fullName evidence="3">DSBA-like thioredoxin domain-containing protein</fullName>
    </recommendedName>
</protein>
<name>E5Y1J3_BILW3</name>